<gene>
    <name evidence="1" type="ORF">Dsi01nite_018950</name>
</gene>
<reference evidence="1" key="1">
    <citation type="submission" date="2021-01" db="EMBL/GenBank/DDBJ databases">
        <title>Whole genome shotgun sequence of Dactylosporangium siamense NBRC 106093.</title>
        <authorList>
            <person name="Komaki H."/>
            <person name="Tamura T."/>
        </authorList>
    </citation>
    <scope>NUCLEOTIDE SEQUENCE</scope>
    <source>
        <strain evidence="1">NBRC 106093</strain>
    </source>
</reference>
<name>A0A919U5Z0_9ACTN</name>
<dbReference type="AlphaFoldDB" id="A0A919U5Z0"/>
<dbReference type="Gene3D" id="3.30.530.20">
    <property type="match status" value="1"/>
</dbReference>
<evidence type="ECO:0008006" key="3">
    <source>
        <dbReference type="Google" id="ProtNLM"/>
    </source>
</evidence>
<dbReference type="EMBL" id="BONQ01000029">
    <property type="protein sequence ID" value="GIG43854.1"/>
    <property type="molecule type" value="Genomic_DNA"/>
</dbReference>
<organism evidence="1 2">
    <name type="scientific">Dactylosporangium siamense</name>
    <dbReference type="NCBI Taxonomy" id="685454"/>
    <lineage>
        <taxon>Bacteria</taxon>
        <taxon>Bacillati</taxon>
        <taxon>Actinomycetota</taxon>
        <taxon>Actinomycetes</taxon>
        <taxon>Micromonosporales</taxon>
        <taxon>Micromonosporaceae</taxon>
        <taxon>Dactylosporangium</taxon>
    </lineage>
</organism>
<evidence type="ECO:0000313" key="2">
    <source>
        <dbReference type="Proteomes" id="UP000660611"/>
    </source>
</evidence>
<proteinExistence type="predicted"/>
<accession>A0A919U5Z0</accession>
<protein>
    <recommendedName>
        <fullName evidence="3">SRPBCC family protein</fullName>
    </recommendedName>
</protein>
<dbReference type="Pfam" id="PF10604">
    <property type="entry name" value="Polyketide_cyc2"/>
    <property type="match status" value="1"/>
</dbReference>
<sequence length="130" mass="14498">MTLRREISVEGPRDVDDVWDRYVRPGRWPEWSPQIRSVDYPLEVLRPATSGVVHGPAGIRVRFHVVDVDGRSAIRSWSWIVSVAGVRLTLRHTVQAIAAGTRTGLAVEGFAPVVASYLPVARVALHRLVR</sequence>
<keyword evidence="2" id="KW-1185">Reference proteome</keyword>
<dbReference type="InterPro" id="IPR023393">
    <property type="entry name" value="START-like_dom_sf"/>
</dbReference>
<dbReference type="InterPro" id="IPR019587">
    <property type="entry name" value="Polyketide_cyclase/dehydratase"/>
</dbReference>
<evidence type="ECO:0000313" key="1">
    <source>
        <dbReference type="EMBL" id="GIG43854.1"/>
    </source>
</evidence>
<dbReference type="SUPFAM" id="SSF55961">
    <property type="entry name" value="Bet v1-like"/>
    <property type="match status" value="1"/>
</dbReference>
<dbReference type="RefSeq" id="WP_203845712.1">
    <property type="nucleotide sequence ID" value="NZ_BAAAVW010000006.1"/>
</dbReference>
<comment type="caution">
    <text evidence="1">The sequence shown here is derived from an EMBL/GenBank/DDBJ whole genome shotgun (WGS) entry which is preliminary data.</text>
</comment>
<dbReference type="Proteomes" id="UP000660611">
    <property type="component" value="Unassembled WGS sequence"/>
</dbReference>